<dbReference type="PANTHER" id="PTHR12277:SF81">
    <property type="entry name" value="PROTEIN ABHD13"/>
    <property type="match status" value="1"/>
</dbReference>
<dbReference type="AlphaFoldDB" id="A0A381W7V6"/>
<protein>
    <recommendedName>
        <fullName evidence="2">Serine aminopeptidase S33 domain-containing protein</fullName>
    </recommendedName>
</protein>
<dbReference type="SUPFAM" id="SSF53474">
    <property type="entry name" value="alpha/beta-Hydrolases"/>
    <property type="match status" value="1"/>
</dbReference>
<accession>A0A381W7V6</accession>
<name>A0A381W7V6_9ZZZZ</name>
<evidence type="ECO:0008006" key="2">
    <source>
        <dbReference type="Google" id="ProtNLM"/>
    </source>
</evidence>
<dbReference type="PANTHER" id="PTHR12277">
    <property type="entry name" value="ALPHA/BETA HYDROLASE DOMAIN-CONTAINING PROTEIN"/>
    <property type="match status" value="1"/>
</dbReference>
<dbReference type="EMBL" id="UINC01010957">
    <property type="protein sequence ID" value="SVA48542.1"/>
    <property type="molecule type" value="Genomic_DNA"/>
</dbReference>
<dbReference type="Gene3D" id="3.40.50.1820">
    <property type="entry name" value="alpha/beta hydrolase"/>
    <property type="match status" value="1"/>
</dbReference>
<proteinExistence type="predicted"/>
<dbReference type="InterPro" id="IPR029058">
    <property type="entry name" value="AB_hydrolase_fold"/>
</dbReference>
<reference evidence="1" key="1">
    <citation type="submission" date="2018-05" db="EMBL/GenBank/DDBJ databases">
        <authorList>
            <person name="Lanie J.A."/>
            <person name="Ng W.-L."/>
            <person name="Kazmierczak K.M."/>
            <person name="Andrzejewski T.M."/>
            <person name="Davidsen T.M."/>
            <person name="Wayne K.J."/>
            <person name="Tettelin H."/>
            <person name="Glass J.I."/>
            <person name="Rusch D."/>
            <person name="Podicherti R."/>
            <person name="Tsui H.-C.T."/>
            <person name="Winkler M.E."/>
        </authorList>
    </citation>
    <scope>NUCLEOTIDE SEQUENCE</scope>
</reference>
<organism evidence="1">
    <name type="scientific">marine metagenome</name>
    <dbReference type="NCBI Taxonomy" id="408172"/>
    <lineage>
        <taxon>unclassified sequences</taxon>
        <taxon>metagenomes</taxon>
        <taxon>ecological metagenomes</taxon>
    </lineage>
</organism>
<evidence type="ECO:0000313" key="1">
    <source>
        <dbReference type="EMBL" id="SVA48542.1"/>
    </source>
</evidence>
<gene>
    <name evidence="1" type="ORF">METZ01_LOCUS101396</name>
</gene>
<sequence length="265" mass="30574">MIYIFSAIILYIFLGLSLYLLQRKILFNTSGRPQDPSHYGLEAVKKIQILTNDGISLLSWYFKGKGKTPLLVYFHGNSFDIGERAYRIKRYIDQNWAVLLVAWRGYSGNKGNPTEKNLYIDGEATIKWIIENTNYQFRDIVIYGESLGSGIAVELGKKYEFASIVLEAPFTSVADIAQQRYRIFPTKFLIKDKFNNLEKINKLKSPLLIISGKKDEIVPHIHSQILFQEAKVVKESVFIDEAMHNNLYDFGIEKQVISFTLKVWK</sequence>